<dbReference type="GO" id="GO:0005829">
    <property type="term" value="C:cytosol"/>
    <property type="evidence" value="ECO:0007669"/>
    <property type="project" value="EnsemblFungi"/>
</dbReference>
<dbReference type="PANTHER" id="PTHR34105">
    <property type="entry name" value="PROLINE-, GLUTAMIC ACID- AND LEUCINE-RICH PROTEIN 1"/>
    <property type="match status" value="1"/>
</dbReference>
<evidence type="ECO:0000256" key="1">
    <source>
        <dbReference type="ARBA" id="ARBA00003770"/>
    </source>
</evidence>
<sequence length="762" mass="85348">MSVEPLPLSKIAKTLEASSGYEFQVVLKTISSTKYVDDRLLKADLAVLVAKILKLLRSSDDYLVWKGCKLSDVLCAYNAVVLCSQAGHLLTALFNKLEQKAGFYRTTISSPQGKTVLFSLVKSVDIMLDLIRGKPALTREVLTPRLPAIVTILVNMSQFEPELCGPVLKKILAKNTTTFRPHINKYSNVIVTLIVKDYNHFNKHTKKLILENYALLHLIKQNPTVKDDSMRHHKAHQDEQWRQGIMHVLYSFKPVISLCGEILDFSADEDMQSLLKRLPSTSGELQDFLPPVKVDLNKPNTLWAIAERIELLCGLLVAFLSQHTPFRIRAPLGGIAAVAEAILSLTTNYLPLQRLLRRDAELTATIYDLLPTIQASGIALLGSMSRTYGKFLLPYTPSILGSLEYFIPTKQGTAAIDFDKVETLKSEFFDLFTIVDSLLDHTGHLFSETTLFTKLIDIALHLTKDLVPLKHLYQQQNPAAKTVHQKTKKVGKQNTGSMSDVYSHPQAFADKCSVRNLESLNRFLLIIVVNLKLQSAQQINICKYAVTAALKAQRELGRLPLSFVHLLQALVMHPGYEKVSILPMAVTLLKSQGDDVFDVFCNPRLPVAAVQSVKRQEEPMGFSDKGEVSTLEEPDDADVDIEQADEPIKVVEEATNIVENNNSQALNTTTYFEQLKEERPDSIMRKRAVDTDEPAQEIKVRKTEGFIVPETRPIPVEVVEEKEVTVEVQENDGGNDDDDDDDDDDGSEFEIPEINLSEDEEE</sequence>
<dbReference type="GO" id="GO:0006364">
    <property type="term" value="P:rRNA processing"/>
    <property type="evidence" value="ECO:0007669"/>
    <property type="project" value="EnsemblFungi"/>
</dbReference>
<protein>
    <recommendedName>
        <fullName evidence="4">Pre-rRNA-processing protein RIX1</fullName>
    </recommendedName>
</protein>
<dbReference type="HOGENOM" id="CLU_020084_0_0_1"/>
<dbReference type="GeneID" id="34684390"/>
<feature type="compositionally biased region" description="Acidic residues" evidence="6">
    <location>
        <begin position="729"/>
        <end position="762"/>
    </location>
</feature>
<dbReference type="RefSeq" id="XP_022627215.1">
    <property type="nucleotide sequence ID" value="XM_022773716.1"/>
</dbReference>
<dbReference type="GO" id="GO:0030174">
    <property type="term" value="P:regulation of DNA-templated DNA replication initiation"/>
    <property type="evidence" value="ECO:0007669"/>
    <property type="project" value="EnsemblFungi"/>
</dbReference>
<dbReference type="AlphaFoldDB" id="A0A0C7N338"/>
<evidence type="ECO:0000313" key="9">
    <source>
        <dbReference type="Proteomes" id="UP000054304"/>
    </source>
</evidence>
<dbReference type="SUPFAM" id="SSF48371">
    <property type="entry name" value="ARM repeat"/>
    <property type="match status" value="1"/>
</dbReference>
<dbReference type="InterPro" id="IPR012583">
    <property type="entry name" value="RIX1_N"/>
</dbReference>
<dbReference type="GO" id="GO:0006267">
    <property type="term" value="P:pre-replicative complex assembly involved in nuclear cell cycle DNA replication"/>
    <property type="evidence" value="ECO:0007669"/>
    <property type="project" value="EnsemblFungi"/>
</dbReference>
<dbReference type="GO" id="GO:0000027">
    <property type="term" value="P:ribosomal large subunit assembly"/>
    <property type="evidence" value="ECO:0007669"/>
    <property type="project" value="EnsemblFungi"/>
</dbReference>
<evidence type="ECO:0000256" key="3">
    <source>
        <dbReference type="ARBA" id="ARBA00010511"/>
    </source>
</evidence>
<dbReference type="Proteomes" id="UP000054304">
    <property type="component" value="Unassembled WGS sequence"/>
</dbReference>
<evidence type="ECO:0000256" key="6">
    <source>
        <dbReference type="SAM" id="MobiDB-lite"/>
    </source>
</evidence>
<comment type="function">
    <text evidence="1">Component of the RIX1 complex required for processing of ITS2 sequences from 35S pre-rRNA and the nucleoplasmic transit of the pre-60S ribosomal subunits. Regulates pre-60S association of the critical remodeling factor MDN1.</text>
</comment>
<proteinExistence type="inferred from homology"/>
<name>A0A0C7N338_9SACH</name>
<dbReference type="GO" id="GO:0005654">
    <property type="term" value="C:nucleoplasm"/>
    <property type="evidence" value="ECO:0007669"/>
    <property type="project" value="EnsemblFungi"/>
</dbReference>
<comment type="similarity">
    <text evidence="3">Belongs to the RIX1/PELP1 family.</text>
</comment>
<dbReference type="GO" id="GO:0120330">
    <property type="term" value="C:rixosome complex"/>
    <property type="evidence" value="ECO:0007669"/>
    <property type="project" value="EnsemblFungi"/>
</dbReference>
<evidence type="ECO:0000313" key="8">
    <source>
        <dbReference type="EMBL" id="CEP60977.1"/>
    </source>
</evidence>
<feature type="region of interest" description="Disordered" evidence="6">
    <location>
        <begin position="718"/>
        <end position="762"/>
    </location>
</feature>
<dbReference type="EMBL" id="LN736361">
    <property type="protein sequence ID" value="CEP60977.1"/>
    <property type="molecule type" value="Genomic_DNA"/>
</dbReference>
<evidence type="ECO:0000256" key="4">
    <source>
        <dbReference type="ARBA" id="ARBA00021502"/>
    </source>
</evidence>
<dbReference type="GO" id="GO:0003682">
    <property type="term" value="F:chromatin binding"/>
    <property type="evidence" value="ECO:0007669"/>
    <property type="project" value="EnsemblFungi"/>
</dbReference>
<dbReference type="STRING" id="1245769.A0A0C7N338"/>
<gene>
    <name evidence="8" type="ORF">LALA0_S02e03994g</name>
</gene>
<organism evidence="8 9">
    <name type="scientific">Lachancea lanzarotensis</name>
    <dbReference type="NCBI Taxonomy" id="1245769"/>
    <lineage>
        <taxon>Eukaryota</taxon>
        <taxon>Fungi</taxon>
        <taxon>Dikarya</taxon>
        <taxon>Ascomycota</taxon>
        <taxon>Saccharomycotina</taxon>
        <taxon>Saccharomycetes</taxon>
        <taxon>Saccharomycetales</taxon>
        <taxon>Saccharomycetaceae</taxon>
        <taxon>Lachancea</taxon>
    </lineage>
</organism>
<keyword evidence="5" id="KW-0539">Nucleus</keyword>
<comment type="subcellular location">
    <subcellularLocation>
        <location evidence="2">Nucleus</location>
    </subcellularLocation>
</comment>
<dbReference type="OrthoDB" id="20900at2759"/>
<dbReference type="PANTHER" id="PTHR34105:SF1">
    <property type="entry name" value="PROLINE-, GLUTAMIC ACID- AND LEUCINE-RICH PROTEIN 1"/>
    <property type="match status" value="1"/>
</dbReference>
<keyword evidence="9" id="KW-1185">Reference proteome</keyword>
<evidence type="ECO:0000256" key="5">
    <source>
        <dbReference type="ARBA" id="ARBA00023242"/>
    </source>
</evidence>
<dbReference type="InterPro" id="IPR016024">
    <property type="entry name" value="ARM-type_fold"/>
</dbReference>
<accession>A0A0C7N338</accession>
<evidence type="ECO:0000256" key="2">
    <source>
        <dbReference type="ARBA" id="ARBA00004123"/>
    </source>
</evidence>
<dbReference type="Pfam" id="PF08167">
    <property type="entry name" value="RIX1"/>
    <property type="match status" value="1"/>
</dbReference>
<evidence type="ECO:0000259" key="7">
    <source>
        <dbReference type="Pfam" id="PF08167"/>
    </source>
</evidence>
<feature type="domain" description="Pre-rRNA-processing protein RIX1 N-terminal" evidence="7">
    <location>
        <begin position="8"/>
        <end position="199"/>
    </location>
</feature>
<reference evidence="8 9" key="1">
    <citation type="submission" date="2014-12" db="EMBL/GenBank/DDBJ databases">
        <authorList>
            <person name="Neuveglise Cecile"/>
        </authorList>
    </citation>
    <scope>NUCLEOTIDE SEQUENCE [LARGE SCALE GENOMIC DNA]</scope>
    <source>
        <strain evidence="8 9">CBS 12615</strain>
    </source>
</reference>